<dbReference type="Proteomes" id="UP000293142">
    <property type="component" value="Unassembled WGS sequence"/>
</dbReference>
<evidence type="ECO:0000313" key="2">
    <source>
        <dbReference type="EMBL" id="TBL76553.1"/>
    </source>
</evidence>
<name>A0A4Q9DQ83_9BACL</name>
<dbReference type="EMBL" id="SIRE01000013">
    <property type="protein sequence ID" value="TBL76553.1"/>
    <property type="molecule type" value="Genomic_DNA"/>
</dbReference>
<organism evidence="2 3">
    <name type="scientific">Paenibacillus thalictri</name>
    <dbReference type="NCBI Taxonomy" id="2527873"/>
    <lineage>
        <taxon>Bacteria</taxon>
        <taxon>Bacillati</taxon>
        <taxon>Bacillota</taxon>
        <taxon>Bacilli</taxon>
        <taxon>Bacillales</taxon>
        <taxon>Paenibacillaceae</taxon>
        <taxon>Paenibacillus</taxon>
    </lineage>
</organism>
<accession>A0A4Q9DQ83</accession>
<evidence type="ECO:0000259" key="1">
    <source>
        <dbReference type="Pfam" id="PF22691"/>
    </source>
</evidence>
<dbReference type="Gene3D" id="3.40.47.10">
    <property type="match status" value="1"/>
</dbReference>
<dbReference type="PANTHER" id="PTHR42870">
    <property type="entry name" value="ACETYL-COA C-ACETYLTRANSFERASE"/>
    <property type="match status" value="1"/>
</dbReference>
<dbReference type="NCBIfam" id="NF006010">
    <property type="entry name" value="PRK08142.1"/>
    <property type="match status" value="1"/>
</dbReference>
<dbReference type="InterPro" id="IPR016039">
    <property type="entry name" value="Thiolase-like"/>
</dbReference>
<dbReference type="PIRSF" id="PIRSF000429">
    <property type="entry name" value="Ac-CoA_Ac_transf"/>
    <property type="match status" value="1"/>
</dbReference>
<gene>
    <name evidence="2" type="ORF">EYB31_19180</name>
</gene>
<dbReference type="Pfam" id="PF22691">
    <property type="entry name" value="Thiolase_C_1"/>
    <property type="match status" value="1"/>
</dbReference>
<dbReference type="OrthoDB" id="9785768at2"/>
<dbReference type="AlphaFoldDB" id="A0A4Q9DQ83"/>
<proteinExistence type="predicted"/>
<protein>
    <submittedName>
        <fullName evidence="2">Thiolase domain-containing protein</fullName>
    </submittedName>
</protein>
<dbReference type="InterPro" id="IPR002155">
    <property type="entry name" value="Thiolase"/>
</dbReference>
<keyword evidence="3" id="KW-1185">Reference proteome</keyword>
<dbReference type="SUPFAM" id="SSF53901">
    <property type="entry name" value="Thiolase-like"/>
    <property type="match status" value="2"/>
</dbReference>
<dbReference type="InterPro" id="IPR055140">
    <property type="entry name" value="Thiolase_C_2"/>
</dbReference>
<dbReference type="CDD" id="cd00829">
    <property type="entry name" value="SCP-x_thiolase"/>
    <property type="match status" value="1"/>
</dbReference>
<dbReference type="PANTHER" id="PTHR42870:SF1">
    <property type="entry name" value="NON-SPECIFIC LIPID-TRANSFER PROTEIN-LIKE 2"/>
    <property type="match status" value="1"/>
</dbReference>
<reference evidence="2 3" key="1">
    <citation type="submission" date="2019-02" db="EMBL/GenBank/DDBJ databases">
        <title>Paenibacillus sp. nov., isolated from surface-sterilized tissue of Thalictrum simplex L.</title>
        <authorList>
            <person name="Tuo L."/>
        </authorList>
    </citation>
    <scope>NUCLEOTIDE SEQUENCE [LARGE SCALE GENOMIC DNA]</scope>
    <source>
        <strain evidence="2 3">N2SHLJ1</strain>
    </source>
</reference>
<feature type="domain" description="Thiolase C-terminal" evidence="1">
    <location>
        <begin position="244"/>
        <end position="379"/>
    </location>
</feature>
<dbReference type="GO" id="GO:0016747">
    <property type="term" value="F:acyltransferase activity, transferring groups other than amino-acyl groups"/>
    <property type="evidence" value="ECO:0007669"/>
    <property type="project" value="InterPro"/>
</dbReference>
<sequence length="382" mass="39481">MAYIVGAYEHPTRKAPDKSVAALHAECAKGALGDAGLTLADVDGYFCAGDAPGGALSMAEYLGLNVSHLDSTEIGGSSYIAHVSHAAQAIAAGKCSVVLITMAGRPRSEGRSGVKQKVVGAGVPDAPFEIPYGPTAVNEYAMAAMRHMHEYGTTSEQLAWIKVAASHHAQHNPNAMLRDVVTVEDVLASPMIADPLHRLDCCVVSDGGGALVVVKPEIAKSLKRPLVRVKGSGEAPKGLNGGRVDLTYSGAVWSGPKALAEAGVTPGDIKYASIYDSFTITVMMQLEDLGFCKKGEGGKFVADGNLISGVGKLPVNTDGGGLNNNHPAGRGGIVKVLEAVRQLRGEAHPQVQVNNCDLALVHGTGGGLASRHGSATLILERV</sequence>
<dbReference type="RefSeq" id="WP_131015026.1">
    <property type="nucleotide sequence ID" value="NZ_SIRE01000013.1"/>
</dbReference>
<comment type="caution">
    <text evidence="2">The sequence shown here is derived from an EMBL/GenBank/DDBJ whole genome shotgun (WGS) entry which is preliminary data.</text>
</comment>
<evidence type="ECO:0000313" key="3">
    <source>
        <dbReference type="Proteomes" id="UP000293142"/>
    </source>
</evidence>